<reference evidence="17" key="1">
    <citation type="journal article" date="2017" name="Front. Plant Sci.">
        <title>Climate Clever Clovers: New Paradigm to Reduce the Environmental Footprint of Ruminants by Breeding Low Methanogenic Forages Utilizing Haplotype Variation.</title>
        <authorList>
            <person name="Kaur P."/>
            <person name="Appels R."/>
            <person name="Bayer P.E."/>
            <person name="Keeble-Gagnere G."/>
            <person name="Wang J."/>
            <person name="Hirakawa H."/>
            <person name="Shirasawa K."/>
            <person name="Vercoe P."/>
            <person name="Stefanova K."/>
            <person name="Durmic Z."/>
            <person name="Nichols P."/>
            <person name="Revell C."/>
            <person name="Isobe S.N."/>
            <person name="Edwards D."/>
            <person name="Erskine W."/>
        </authorList>
    </citation>
    <scope>NUCLEOTIDE SEQUENCE [LARGE SCALE GENOMIC DNA]</scope>
    <source>
        <strain evidence="17">cv. Daliak</strain>
    </source>
</reference>
<dbReference type="SUPFAM" id="SSF57662">
    <property type="entry name" value="Ferredoxin thioredoxin reductase (FTR), catalytic beta chain"/>
    <property type="match status" value="1"/>
</dbReference>
<evidence type="ECO:0000256" key="7">
    <source>
        <dbReference type="ARBA" id="ARBA00022723"/>
    </source>
</evidence>
<evidence type="ECO:0000256" key="3">
    <source>
        <dbReference type="ARBA" id="ARBA00007941"/>
    </source>
</evidence>
<sequence>MSVFCGQIYSGCAFNFGDLIKFHFYRNNVLVLSVEPSDKSIEIMRKFSEQYARKSGTYFCSDKGVTAVVIKGLADHKDSLGAPLCPCRHYDDKAAEAAQGFWNCPCVPMRERKECHCMLFLTPDNDFAGNEQTYFDYVISSSLNFNATFSCIADYHLG</sequence>
<accession>A0A2Z6PJE0</accession>
<dbReference type="GO" id="GO:0103012">
    <property type="term" value="F:ferredoxin-thioredoxin reductase activity"/>
    <property type="evidence" value="ECO:0007669"/>
    <property type="project" value="UniProtKB-EC"/>
</dbReference>
<dbReference type="AlphaFoldDB" id="A0A2Z6PJE0"/>
<evidence type="ECO:0000256" key="1">
    <source>
        <dbReference type="ARBA" id="ARBA00001966"/>
    </source>
</evidence>
<keyword evidence="11" id="KW-1015">Disulfide bond</keyword>
<evidence type="ECO:0000256" key="8">
    <source>
        <dbReference type="ARBA" id="ARBA00023002"/>
    </source>
</evidence>
<dbReference type="GO" id="GO:0051539">
    <property type="term" value="F:4 iron, 4 sulfur cluster binding"/>
    <property type="evidence" value="ECO:0007669"/>
    <property type="project" value="UniProtKB-KW"/>
</dbReference>
<evidence type="ECO:0000313" key="16">
    <source>
        <dbReference type="EMBL" id="GAU50585.1"/>
    </source>
</evidence>
<comment type="catalytic activity">
    <reaction evidence="15">
        <text>[thioredoxin]-disulfide + 2 reduced [2Fe-2S]-[ferredoxin] + 2 H(+) = [thioredoxin]-dithiol + 2 oxidized [2Fe-2S]-[ferredoxin]</text>
        <dbReference type="Rhea" id="RHEA:42336"/>
        <dbReference type="Rhea" id="RHEA-COMP:10000"/>
        <dbReference type="Rhea" id="RHEA-COMP:10001"/>
        <dbReference type="Rhea" id="RHEA-COMP:10698"/>
        <dbReference type="Rhea" id="RHEA-COMP:10700"/>
        <dbReference type="ChEBI" id="CHEBI:15378"/>
        <dbReference type="ChEBI" id="CHEBI:29950"/>
        <dbReference type="ChEBI" id="CHEBI:33737"/>
        <dbReference type="ChEBI" id="CHEBI:33738"/>
        <dbReference type="ChEBI" id="CHEBI:50058"/>
        <dbReference type="EC" id="1.8.7.2"/>
    </reaction>
</comment>
<dbReference type="PANTHER" id="PTHR35113">
    <property type="entry name" value="FERREDOXIN-THIOREDOXIN REDUCTASE CATALYTIC CHAIN, CHLOROPLASTIC"/>
    <property type="match status" value="1"/>
</dbReference>
<comment type="function">
    <text evidence="2">Catalytic subunit of the ferredoxin-thioredoxin reductase (FTR), which catalyzes the two-electron reduction of thioredoxins by the electrons provided by reduced ferredoxin.</text>
</comment>
<evidence type="ECO:0000256" key="11">
    <source>
        <dbReference type="ARBA" id="ARBA00023157"/>
    </source>
</evidence>
<evidence type="ECO:0000313" key="17">
    <source>
        <dbReference type="Proteomes" id="UP000242715"/>
    </source>
</evidence>
<dbReference type="InterPro" id="IPR004209">
    <property type="entry name" value="FTR_bsu"/>
</dbReference>
<evidence type="ECO:0000256" key="15">
    <source>
        <dbReference type="ARBA" id="ARBA00048150"/>
    </source>
</evidence>
<evidence type="ECO:0000256" key="12">
    <source>
        <dbReference type="ARBA" id="ARBA00023284"/>
    </source>
</evidence>
<keyword evidence="8" id="KW-0560">Oxidoreductase</keyword>
<keyword evidence="9" id="KW-0408">Iron</keyword>
<evidence type="ECO:0000256" key="10">
    <source>
        <dbReference type="ARBA" id="ARBA00023014"/>
    </source>
</evidence>
<dbReference type="Pfam" id="PF02943">
    <property type="entry name" value="FeThRed_B"/>
    <property type="match status" value="1"/>
</dbReference>
<keyword evidence="10" id="KW-0411">Iron-sulfur</keyword>
<dbReference type="Gene3D" id="3.90.460.10">
    <property type="entry name" value="Ferredoxin thioredoxin reductase catalytic beta subunit"/>
    <property type="match status" value="1"/>
</dbReference>
<gene>
    <name evidence="16" type="ORF">TSUD_283150</name>
</gene>
<dbReference type="InterPro" id="IPR036644">
    <property type="entry name" value="FTR_bsu_sf"/>
</dbReference>
<dbReference type="OrthoDB" id="1641at2759"/>
<protein>
    <recommendedName>
        <fullName evidence="5">Ferredoxin-thioredoxin reductase catalytic chain, chloroplastic</fullName>
        <ecNumber evidence="4">1.8.7.2</ecNumber>
    </recommendedName>
    <alternativeName>
        <fullName evidence="14">Ferredoxin-thioredoxin reductase subunit B</fullName>
    </alternativeName>
</protein>
<comment type="similarity">
    <text evidence="3">Belongs to the ferredoxin thioredoxin reductase beta subunit family.</text>
</comment>
<dbReference type="GO" id="GO:0016730">
    <property type="term" value="F:oxidoreductase activity, acting on iron-sulfur proteins as donors"/>
    <property type="evidence" value="ECO:0007669"/>
    <property type="project" value="InterPro"/>
</dbReference>
<dbReference type="EMBL" id="DF974811">
    <property type="protein sequence ID" value="GAU50585.1"/>
    <property type="molecule type" value="Genomic_DNA"/>
</dbReference>
<keyword evidence="7" id="KW-0479">Metal-binding</keyword>
<dbReference type="Proteomes" id="UP000242715">
    <property type="component" value="Unassembled WGS sequence"/>
</dbReference>
<dbReference type="EC" id="1.8.7.2" evidence="4"/>
<evidence type="ECO:0000256" key="6">
    <source>
        <dbReference type="ARBA" id="ARBA00022485"/>
    </source>
</evidence>
<name>A0A2Z6PJE0_TRISU</name>
<evidence type="ECO:0000256" key="4">
    <source>
        <dbReference type="ARBA" id="ARBA00012358"/>
    </source>
</evidence>
<keyword evidence="6" id="KW-0004">4Fe-4S</keyword>
<organism evidence="16 17">
    <name type="scientific">Trifolium subterraneum</name>
    <name type="common">Subterranean clover</name>
    <dbReference type="NCBI Taxonomy" id="3900"/>
    <lineage>
        <taxon>Eukaryota</taxon>
        <taxon>Viridiplantae</taxon>
        <taxon>Streptophyta</taxon>
        <taxon>Embryophyta</taxon>
        <taxon>Tracheophyta</taxon>
        <taxon>Spermatophyta</taxon>
        <taxon>Magnoliopsida</taxon>
        <taxon>eudicotyledons</taxon>
        <taxon>Gunneridae</taxon>
        <taxon>Pentapetalae</taxon>
        <taxon>rosids</taxon>
        <taxon>fabids</taxon>
        <taxon>Fabales</taxon>
        <taxon>Fabaceae</taxon>
        <taxon>Papilionoideae</taxon>
        <taxon>50 kb inversion clade</taxon>
        <taxon>NPAAA clade</taxon>
        <taxon>Hologalegina</taxon>
        <taxon>IRL clade</taxon>
        <taxon>Trifolieae</taxon>
        <taxon>Trifolium</taxon>
    </lineage>
</organism>
<dbReference type="FunFam" id="3.90.460.10:FF:000001">
    <property type="entry name" value="Ferredoxin-thioredoxin reductase, catalytic chain"/>
    <property type="match status" value="1"/>
</dbReference>
<comment type="cofactor">
    <cofactor evidence="1">
        <name>[4Fe-4S] cluster</name>
        <dbReference type="ChEBI" id="CHEBI:49883"/>
    </cofactor>
</comment>
<evidence type="ECO:0000256" key="5">
    <source>
        <dbReference type="ARBA" id="ARBA00018993"/>
    </source>
</evidence>
<evidence type="ECO:0000256" key="2">
    <source>
        <dbReference type="ARBA" id="ARBA00003945"/>
    </source>
</evidence>
<evidence type="ECO:0000256" key="13">
    <source>
        <dbReference type="ARBA" id="ARBA00026011"/>
    </source>
</evidence>
<keyword evidence="12" id="KW-0676">Redox-active center</keyword>
<proteinExistence type="inferred from homology"/>
<keyword evidence="17" id="KW-1185">Reference proteome</keyword>
<dbReference type="PANTHER" id="PTHR35113:SF1">
    <property type="entry name" value="FERREDOXIN-THIOREDOXIN REDUCTASE CATALYTIC CHAIN, CHLOROPLASTIC"/>
    <property type="match status" value="1"/>
</dbReference>
<evidence type="ECO:0000256" key="14">
    <source>
        <dbReference type="ARBA" id="ARBA00030295"/>
    </source>
</evidence>
<dbReference type="GO" id="GO:0046872">
    <property type="term" value="F:metal ion binding"/>
    <property type="evidence" value="ECO:0007669"/>
    <property type="project" value="UniProtKB-KW"/>
</dbReference>
<evidence type="ECO:0000256" key="9">
    <source>
        <dbReference type="ARBA" id="ARBA00023004"/>
    </source>
</evidence>
<comment type="subunit">
    <text evidence="13">Heterodimer of subunit A (variable subunit) and subunit B (catalytic subunit). Heterodimeric FTR forms a complex with ferredoxin and thioredoxin.</text>
</comment>